<dbReference type="RefSeq" id="WP_413262683.1">
    <property type="nucleotide sequence ID" value="NZ_JBHFNR010000059.1"/>
</dbReference>
<proteinExistence type="predicted"/>
<dbReference type="Proteomes" id="UP001576784">
    <property type="component" value="Unassembled WGS sequence"/>
</dbReference>
<protein>
    <submittedName>
        <fullName evidence="1">Uncharacterized protein</fullName>
    </submittedName>
</protein>
<reference evidence="1 2" key="1">
    <citation type="submission" date="2024-09" db="EMBL/GenBank/DDBJ databases">
        <title>Floridaenema gen nov. (Aerosakkonemataceae, Aerosakkonematales ord. nov., Cyanobacteria) from benthic tropical and subtropical fresh waters, with the description of four new species.</title>
        <authorList>
            <person name="Moretto J.A."/>
            <person name="Berthold D.E."/>
            <person name="Lefler F.W."/>
            <person name="Huang I.-S."/>
            <person name="Laughinghouse H. IV."/>
        </authorList>
    </citation>
    <scope>NUCLEOTIDE SEQUENCE [LARGE SCALE GENOMIC DNA]</scope>
    <source>
        <strain evidence="1 2">BLCC-F50</strain>
    </source>
</reference>
<evidence type="ECO:0000313" key="1">
    <source>
        <dbReference type="EMBL" id="MFB2893018.1"/>
    </source>
</evidence>
<accession>A0ABV4XMS0</accession>
<keyword evidence="2" id="KW-1185">Reference proteome</keyword>
<sequence length="43" mass="5102">MRNIPKSRVVKGDRTSQFKANRWEKSDRTFHPQIDWCSLEGVP</sequence>
<comment type="caution">
    <text evidence="1">The sequence shown here is derived from an EMBL/GenBank/DDBJ whole genome shotgun (WGS) entry which is preliminary data.</text>
</comment>
<dbReference type="EMBL" id="JBHFNR010000059">
    <property type="protein sequence ID" value="MFB2893018.1"/>
    <property type="molecule type" value="Genomic_DNA"/>
</dbReference>
<gene>
    <name evidence="1" type="ORF">ACE1CI_08910</name>
</gene>
<name>A0ABV4XMS0_9CYAN</name>
<evidence type="ECO:0000313" key="2">
    <source>
        <dbReference type="Proteomes" id="UP001576784"/>
    </source>
</evidence>
<organism evidence="1 2">
    <name type="scientific">Floridaenema flaviceps BLCC-F50</name>
    <dbReference type="NCBI Taxonomy" id="3153642"/>
    <lineage>
        <taxon>Bacteria</taxon>
        <taxon>Bacillati</taxon>
        <taxon>Cyanobacteriota</taxon>
        <taxon>Cyanophyceae</taxon>
        <taxon>Oscillatoriophycideae</taxon>
        <taxon>Aerosakkonematales</taxon>
        <taxon>Aerosakkonemataceae</taxon>
        <taxon>Floridanema</taxon>
        <taxon>Floridanema flaviceps</taxon>
    </lineage>
</organism>